<dbReference type="RefSeq" id="WP_147562857.1">
    <property type="nucleotide sequence ID" value="NZ_JACOPN010000001.1"/>
</dbReference>
<reference evidence="1" key="1">
    <citation type="submission" date="2020-08" db="EMBL/GenBank/DDBJ databases">
        <title>Genome public.</title>
        <authorList>
            <person name="Liu C."/>
            <person name="Sun Q."/>
        </authorList>
    </citation>
    <scope>NUCLEOTIDE SEQUENCE</scope>
    <source>
        <strain evidence="1">BX5</strain>
    </source>
</reference>
<sequence length="113" mass="11071">MSKISFEDIGSVVATFLADSGVKGGQVVKLTGSGRVGPCSAGDAFCGVALEPRAGMAAVQVKGFVPVKTADTLTVGWAALAGDGDGGVKKAETGGVTVLVADVKDDGTAVICL</sequence>
<evidence type="ECO:0000313" key="2">
    <source>
        <dbReference type="Proteomes" id="UP000602260"/>
    </source>
</evidence>
<comment type="caution">
    <text evidence="1">The sequence shown here is derived from an EMBL/GenBank/DDBJ whole genome shotgun (WGS) entry which is preliminary data.</text>
</comment>
<dbReference type="Proteomes" id="UP000602260">
    <property type="component" value="Unassembled WGS sequence"/>
</dbReference>
<accession>A0A8J6IYH9</accession>
<protein>
    <submittedName>
        <fullName evidence="1">Uncharacterized protein</fullName>
    </submittedName>
</protein>
<organism evidence="1 2">
    <name type="scientific">Flintibacter faecis</name>
    <dbReference type="NCBI Taxonomy" id="2763047"/>
    <lineage>
        <taxon>Bacteria</taxon>
        <taxon>Bacillati</taxon>
        <taxon>Bacillota</taxon>
        <taxon>Clostridia</taxon>
        <taxon>Eubacteriales</taxon>
        <taxon>Flintibacter</taxon>
    </lineage>
</organism>
<proteinExistence type="predicted"/>
<evidence type="ECO:0000313" key="1">
    <source>
        <dbReference type="EMBL" id="MBC5716188.1"/>
    </source>
</evidence>
<dbReference type="EMBL" id="JACOPN010000001">
    <property type="protein sequence ID" value="MBC5716188.1"/>
    <property type="molecule type" value="Genomic_DNA"/>
</dbReference>
<dbReference type="AlphaFoldDB" id="A0A8J6IYH9"/>
<gene>
    <name evidence="1" type="ORF">H8S55_02430</name>
</gene>
<name>A0A8J6IYH9_9FIRM</name>
<keyword evidence="2" id="KW-1185">Reference proteome</keyword>